<reference evidence="1" key="1">
    <citation type="submission" date="2022-11" db="EMBL/GenBank/DDBJ databases">
        <title>Genome Sequence of Nemania bipapillata.</title>
        <authorList>
            <person name="Buettner E."/>
        </authorList>
    </citation>
    <scope>NUCLEOTIDE SEQUENCE</scope>
    <source>
        <strain evidence="1">CP14</strain>
    </source>
</reference>
<evidence type="ECO:0000313" key="2">
    <source>
        <dbReference type="Proteomes" id="UP001153334"/>
    </source>
</evidence>
<name>A0ACC2IAL0_9PEZI</name>
<sequence>MGSSLAAAGGNRALVISSGTSLLKKGQLAIEDQVYDETDPFGAIRGPSESVALAFAEKGVRVSVMRLPTVYGEGSLGWVAPMIAGAQKHREVTYVGDGENRWCATHTLDVAQAYRLALEKGQAGSVFHAVAEEGVRSKDVALAIGRKLALPVASKTREQALEMFGILANAIGIDNPSSSAKTRDELGWRPVHPSLLEYLESGDWMAHEDLPSWLKIKEMDA</sequence>
<dbReference type="Proteomes" id="UP001153334">
    <property type="component" value="Unassembled WGS sequence"/>
</dbReference>
<proteinExistence type="predicted"/>
<keyword evidence="2" id="KW-1185">Reference proteome</keyword>
<gene>
    <name evidence="1" type="ORF">ONZ43_g5446</name>
</gene>
<evidence type="ECO:0000313" key="1">
    <source>
        <dbReference type="EMBL" id="KAJ8112194.1"/>
    </source>
</evidence>
<organism evidence="1 2">
    <name type="scientific">Nemania bipapillata</name>
    <dbReference type="NCBI Taxonomy" id="110536"/>
    <lineage>
        <taxon>Eukaryota</taxon>
        <taxon>Fungi</taxon>
        <taxon>Dikarya</taxon>
        <taxon>Ascomycota</taxon>
        <taxon>Pezizomycotina</taxon>
        <taxon>Sordariomycetes</taxon>
        <taxon>Xylariomycetidae</taxon>
        <taxon>Xylariales</taxon>
        <taxon>Xylariaceae</taxon>
        <taxon>Nemania</taxon>
    </lineage>
</organism>
<protein>
    <submittedName>
        <fullName evidence="1">Uncharacterized protein</fullName>
    </submittedName>
</protein>
<comment type="caution">
    <text evidence="1">The sequence shown here is derived from an EMBL/GenBank/DDBJ whole genome shotgun (WGS) entry which is preliminary data.</text>
</comment>
<accession>A0ACC2IAL0</accession>
<dbReference type="EMBL" id="JAPESX010001687">
    <property type="protein sequence ID" value="KAJ8112194.1"/>
    <property type="molecule type" value="Genomic_DNA"/>
</dbReference>